<keyword evidence="1" id="KW-0732">Signal</keyword>
<organism evidence="2 3">
    <name type="scientific">Acidovorax soli</name>
    <dbReference type="NCBI Taxonomy" id="592050"/>
    <lineage>
        <taxon>Bacteria</taxon>
        <taxon>Pseudomonadati</taxon>
        <taxon>Pseudomonadota</taxon>
        <taxon>Betaproteobacteria</taxon>
        <taxon>Burkholderiales</taxon>
        <taxon>Comamonadaceae</taxon>
        <taxon>Acidovorax</taxon>
    </lineage>
</organism>
<accession>A0A7X0PGE1</accession>
<keyword evidence="3" id="KW-1185">Reference proteome</keyword>
<reference evidence="2 3" key="1">
    <citation type="submission" date="2020-08" db="EMBL/GenBank/DDBJ databases">
        <title>Functional genomics of gut bacteria from endangered species of beetles.</title>
        <authorList>
            <person name="Carlos-Shanley C."/>
        </authorList>
    </citation>
    <scope>NUCLEOTIDE SEQUENCE [LARGE SCALE GENOMIC DNA]</scope>
    <source>
        <strain evidence="2 3">S00198</strain>
    </source>
</reference>
<evidence type="ECO:0008006" key="4">
    <source>
        <dbReference type="Google" id="ProtNLM"/>
    </source>
</evidence>
<gene>
    <name evidence="2" type="ORF">HNP48_004079</name>
</gene>
<feature type="chain" id="PRO_5030590866" description="DUF2145 domain-containing protein" evidence="1">
    <location>
        <begin position="35"/>
        <end position="276"/>
    </location>
</feature>
<dbReference type="EMBL" id="JACHLK010000008">
    <property type="protein sequence ID" value="MBB6561386.1"/>
    <property type="molecule type" value="Genomic_DNA"/>
</dbReference>
<dbReference type="Pfam" id="PF09916">
    <property type="entry name" value="DUF2145"/>
    <property type="match status" value="1"/>
</dbReference>
<evidence type="ECO:0000313" key="2">
    <source>
        <dbReference type="EMBL" id="MBB6561386.1"/>
    </source>
</evidence>
<protein>
    <recommendedName>
        <fullName evidence="4">DUF2145 domain-containing protein</fullName>
    </recommendedName>
</protein>
<dbReference type="InterPro" id="IPR014547">
    <property type="entry name" value="UCP028477"/>
</dbReference>
<evidence type="ECO:0000313" key="3">
    <source>
        <dbReference type="Proteomes" id="UP000575083"/>
    </source>
</evidence>
<feature type="signal peptide" evidence="1">
    <location>
        <begin position="1"/>
        <end position="34"/>
    </location>
</feature>
<comment type="caution">
    <text evidence="2">The sequence shown here is derived from an EMBL/GenBank/DDBJ whole genome shotgun (WGS) entry which is preliminary data.</text>
</comment>
<evidence type="ECO:0000256" key="1">
    <source>
        <dbReference type="SAM" id="SignalP"/>
    </source>
</evidence>
<name>A0A7X0PGE1_9BURK</name>
<proteinExistence type="predicted"/>
<dbReference type="PIRSF" id="PIRSF028477">
    <property type="entry name" value="UCP028477"/>
    <property type="match status" value="1"/>
</dbReference>
<sequence length="276" mass="30332">MHTTTALHPAGLRWALGAALLTGAALFTATEAHAGRSCEAAKPPPAKSIERGMQLAERTSQALDATGAQVVMLGRAGQDLSKYGLRYSHLGWAYKTPEGPWRVAHKLNECGTAVGHVYRQGLGEFFLDDLWRYEAVWAVPTPEVQQRLLVLLQDKGRTKALNQPAYSMVSYVWGTKYQQSNQWALETLAAAMEPATVNSREQAQAWLKFKGYEPTTLKIGPLTRMGGRVGSANIAFDDHPNDKRFSDRIETVTVDSMLVWLQRAQLGAAPATLVLK</sequence>
<dbReference type="RefSeq" id="WP_184860366.1">
    <property type="nucleotide sequence ID" value="NZ_JACHLK010000008.1"/>
</dbReference>
<dbReference type="Proteomes" id="UP000575083">
    <property type="component" value="Unassembled WGS sequence"/>
</dbReference>
<dbReference type="AlphaFoldDB" id="A0A7X0PGE1"/>